<dbReference type="InterPro" id="IPR017438">
    <property type="entry name" value="ATP-NAD_kinase_N"/>
</dbReference>
<dbReference type="Gene3D" id="3.40.50.10330">
    <property type="entry name" value="Probable inorganic polyphosphate/atp-NAD kinase, domain 1"/>
    <property type="match status" value="1"/>
</dbReference>
<name>A0ABQ7GSE3_DUNSA</name>
<dbReference type="PANTHER" id="PTHR20275:SF6">
    <property type="entry name" value="NAD KINASE 2, CHLOROPLASTIC"/>
    <property type="match status" value="1"/>
</dbReference>
<dbReference type="Proteomes" id="UP000815325">
    <property type="component" value="Unassembled WGS sequence"/>
</dbReference>
<protein>
    <submittedName>
        <fullName evidence="1">ATP-NAD kinase-like domain-containing protein</fullName>
    </submittedName>
</protein>
<organism evidence="1 2">
    <name type="scientific">Dunaliella salina</name>
    <name type="common">Green alga</name>
    <name type="synonym">Protococcus salinus</name>
    <dbReference type="NCBI Taxonomy" id="3046"/>
    <lineage>
        <taxon>Eukaryota</taxon>
        <taxon>Viridiplantae</taxon>
        <taxon>Chlorophyta</taxon>
        <taxon>core chlorophytes</taxon>
        <taxon>Chlorophyceae</taxon>
        <taxon>CS clade</taxon>
        <taxon>Chlamydomonadales</taxon>
        <taxon>Dunaliellaceae</taxon>
        <taxon>Dunaliella</taxon>
    </lineage>
</organism>
<dbReference type="EMBL" id="MU069612">
    <property type="protein sequence ID" value="KAF5837531.1"/>
    <property type="molecule type" value="Genomic_DNA"/>
</dbReference>
<reference evidence="1" key="1">
    <citation type="submission" date="2017-08" db="EMBL/GenBank/DDBJ databases">
        <authorList>
            <person name="Polle J.E."/>
            <person name="Barry K."/>
            <person name="Cushman J."/>
            <person name="Schmutz J."/>
            <person name="Tran D."/>
            <person name="Hathwaick L.T."/>
            <person name="Yim W.C."/>
            <person name="Jenkins J."/>
            <person name="Mckie-Krisberg Z.M."/>
            <person name="Prochnik S."/>
            <person name="Lindquist E."/>
            <person name="Dockter R.B."/>
            <person name="Adam C."/>
            <person name="Molina H."/>
            <person name="Bunkerborg J."/>
            <person name="Jin E."/>
            <person name="Buchheim M."/>
            <person name="Magnuson J."/>
        </authorList>
    </citation>
    <scope>NUCLEOTIDE SEQUENCE</scope>
    <source>
        <strain evidence="1">CCAP 19/18</strain>
    </source>
</reference>
<sequence length="270" mass="30419">MMLTRELLVGLALLKYSSIRNAPTQQILTVCFVDLWFFLDCSGPSEGSQWRQTLSPGYSFRNGTSWKPFLCPSPAGVMVTLRMRMECQVIRSHSEEPTEVQEVLNELVIDRGSSSFLTNIECYEKGRYITRVQADGIMLATPTGSTAYSVSAGGSMVHPNVPAMLLTPICPHSLSFRPIILPDYAEIELRIPVNARSPAWVCFDGRSRQELQGGDKVRVKMSENPMPTINRTDLTGDWFDSLDRCFRWSDRLEQKPAWSDEKPAGKDAFR</sequence>
<dbReference type="InterPro" id="IPR017437">
    <property type="entry name" value="ATP-NAD_kinase_PpnK-typ_C"/>
</dbReference>
<comment type="caution">
    <text evidence="1">The sequence shown here is derived from an EMBL/GenBank/DDBJ whole genome shotgun (WGS) entry which is preliminary data.</text>
</comment>
<keyword evidence="2" id="KW-1185">Reference proteome</keyword>
<dbReference type="SUPFAM" id="SSF111331">
    <property type="entry name" value="NAD kinase/diacylglycerol kinase-like"/>
    <property type="match status" value="1"/>
</dbReference>
<dbReference type="Gene3D" id="2.60.200.30">
    <property type="entry name" value="Probable inorganic polyphosphate/atp-NAD kinase, domain 2"/>
    <property type="match status" value="1"/>
</dbReference>
<accession>A0ABQ7GSE3</accession>
<dbReference type="PANTHER" id="PTHR20275">
    <property type="entry name" value="NAD KINASE"/>
    <property type="match status" value="1"/>
</dbReference>
<evidence type="ECO:0000313" key="1">
    <source>
        <dbReference type="EMBL" id="KAF5837531.1"/>
    </source>
</evidence>
<gene>
    <name evidence="1" type="ORF">DUNSADRAFT_4224</name>
</gene>
<evidence type="ECO:0000313" key="2">
    <source>
        <dbReference type="Proteomes" id="UP000815325"/>
    </source>
</evidence>
<proteinExistence type="predicted"/>
<dbReference type="Pfam" id="PF20143">
    <property type="entry name" value="NAD_kinase_C"/>
    <property type="match status" value="1"/>
</dbReference>
<dbReference type="InterPro" id="IPR016064">
    <property type="entry name" value="NAD/diacylglycerol_kinase_sf"/>
</dbReference>